<dbReference type="Gene3D" id="1.10.150.130">
    <property type="match status" value="1"/>
</dbReference>
<dbReference type="InterPro" id="IPR025269">
    <property type="entry name" value="SAM-like_dom"/>
</dbReference>
<dbReference type="PANTHER" id="PTHR30349:SF64">
    <property type="entry name" value="PROPHAGE INTEGRASE INTD-RELATED"/>
    <property type="match status" value="1"/>
</dbReference>
<gene>
    <name evidence="6" type="ORF">ACFQZI_13245</name>
</gene>
<dbReference type="InterPro" id="IPR044068">
    <property type="entry name" value="CB"/>
</dbReference>
<dbReference type="PROSITE" id="PS51900">
    <property type="entry name" value="CB"/>
    <property type="match status" value="1"/>
</dbReference>
<organism evidence="6 7">
    <name type="scientific">Mucilaginibacter lutimaris</name>
    <dbReference type="NCBI Taxonomy" id="931629"/>
    <lineage>
        <taxon>Bacteria</taxon>
        <taxon>Pseudomonadati</taxon>
        <taxon>Bacteroidota</taxon>
        <taxon>Sphingobacteriia</taxon>
        <taxon>Sphingobacteriales</taxon>
        <taxon>Sphingobacteriaceae</taxon>
        <taxon>Mucilaginibacter</taxon>
    </lineage>
</organism>
<keyword evidence="2 4" id="KW-0238">DNA-binding</keyword>
<dbReference type="InterPro" id="IPR011010">
    <property type="entry name" value="DNA_brk_join_enz"/>
</dbReference>
<dbReference type="EMBL" id="JBHTIA010000009">
    <property type="protein sequence ID" value="MFD0765822.1"/>
    <property type="molecule type" value="Genomic_DNA"/>
</dbReference>
<sequence length="409" mass="47177">MVFPHLVLDDRRAKANGTYPVIIRVTHNRRTAAFPVGVSIKKEHWDEHNSTLLKSHPNFKSLHSAITNAYHKVQKSTEGLLDNQQFTLKALKEKIRVQPVIEVEATKPLTFNEYSNRLINDLYQNNKVGNAIVYQTSVNRLISFANFAELMFEQINYRFLENFKSKLVSDGVKPNTISNYFRTIRAIFNKAIKEKLVSKDAYYFTDIAFKPERTAKRAITKEEIIKFATYDAVLNKPEWDAKNYFMLSFSLIGISFTDLAYLKPSNIKSGRLQYKRRKTGKRYDIRLTTEALAIFKNYCNESGTYLLPIMPNAIKEDGVEAKNIILQWIKTTNKYLKRISGNLEIGEVTTYVARHTWATLAKRMGYSNELIAEAMGHQYGNRTTAIYLDDFEKDIVDGLNLNLQKSVYS</sequence>
<evidence type="ECO:0000313" key="6">
    <source>
        <dbReference type="EMBL" id="MFD0765822.1"/>
    </source>
</evidence>
<dbReference type="RefSeq" id="WP_377143173.1">
    <property type="nucleotide sequence ID" value="NZ_JBHTIA010000009.1"/>
</dbReference>
<keyword evidence="3" id="KW-0233">DNA recombination</keyword>
<keyword evidence="1" id="KW-0229">DNA integration</keyword>
<dbReference type="InterPro" id="IPR050090">
    <property type="entry name" value="Tyrosine_recombinase_XerCD"/>
</dbReference>
<dbReference type="Gene3D" id="1.10.443.10">
    <property type="entry name" value="Intergrase catalytic core"/>
    <property type="match status" value="1"/>
</dbReference>
<dbReference type="InterPro" id="IPR013762">
    <property type="entry name" value="Integrase-like_cat_sf"/>
</dbReference>
<evidence type="ECO:0000256" key="4">
    <source>
        <dbReference type="PROSITE-ProRule" id="PRU01248"/>
    </source>
</evidence>
<keyword evidence="7" id="KW-1185">Reference proteome</keyword>
<evidence type="ECO:0000313" key="7">
    <source>
        <dbReference type="Proteomes" id="UP001597073"/>
    </source>
</evidence>
<dbReference type="Pfam" id="PF13102">
    <property type="entry name" value="Phage_int_SAM_5"/>
    <property type="match status" value="1"/>
</dbReference>
<accession>A0ABW2ZHZ5</accession>
<dbReference type="SUPFAM" id="SSF56349">
    <property type="entry name" value="DNA breaking-rejoining enzymes"/>
    <property type="match status" value="1"/>
</dbReference>
<evidence type="ECO:0000256" key="3">
    <source>
        <dbReference type="ARBA" id="ARBA00023172"/>
    </source>
</evidence>
<evidence type="ECO:0000256" key="2">
    <source>
        <dbReference type="ARBA" id="ARBA00023125"/>
    </source>
</evidence>
<name>A0ABW2ZHZ5_9SPHI</name>
<evidence type="ECO:0000259" key="5">
    <source>
        <dbReference type="PROSITE" id="PS51900"/>
    </source>
</evidence>
<dbReference type="Pfam" id="PF17293">
    <property type="entry name" value="Arm-DNA-bind_5"/>
    <property type="match status" value="1"/>
</dbReference>
<feature type="domain" description="Core-binding (CB)" evidence="5">
    <location>
        <begin position="109"/>
        <end position="192"/>
    </location>
</feature>
<dbReference type="Proteomes" id="UP001597073">
    <property type="component" value="Unassembled WGS sequence"/>
</dbReference>
<dbReference type="PANTHER" id="PTHR30349">
    <property type="entry name" value="PHAGE INTEGRASE-RELATED"/>
    <property type="match status" value="1"/>
</dbReference>
<protein>
    <submittedName>
        <fullName evidence="6">Phage integrase SAM-like domain-containing protein</fullName>
    </submittedName>
</protein>
<proteinExistence type="predicted"/>
<dbReference type="InterPro" id="IPR010998">
    <property type="entry name" value="Integrase_recombinase_N"/>
</dbReference>
<dbReference type="InterPro" id="IPR035386">
    <property type="entry name" value="Arm-DNA-bind_5"/>
</dbReference>
<evidence type="ECO:0000256" key="1">
    <source>
        <dbReference type="ARBA" id="ARBA00022908"/>
    </source>
</evidence>
<reference evidence="7" key="1">
    <citation type="journal article" date="2019" name="Int. J. Syst. Evol. Microbiol.">
        <title>The Global Catalogue of Microorganisms (GCM) 10K type strain sequencing project: providing services to taxonomists for standard genome sequencing and annotation.</title>
        <authorList>
            <consortium name="The Broad Institute Genomics Platform"/>
            <consortium name="The Broad Institute Genome Sequencing Center for Infectious Disease"/>
            <person name="Wu L."/>
            <person name="Ma J."/>
        </authorList>
    </citation>
    <scope>NUCLEOTIDE SEQUENCE [LARGE SCALE GENOMIC DNA]</scope>
    <source>
        <strain evidence="7">CCUG 60742</strain>
    </source>
</reference>
<comment type="caution">
    <text evidence="6">The sequence shown here is derived from an EMBL/GenBank/DDBJ whole genome shotgun (WGS) entry which is preliminary data.</text>
</comment>